<evidence type="ECO:0000313" key="2">
    <source>
        <dbReference type="EMBL" id="MPN25473.1"/>
    </source>
</evidence>
<dbReference type="Pfam" id="PF00037">
    <property type="entry name" value="Fer4"/>
    <property type="match status" value="1"/>
</dbReference>
<dbReference type="EMBL" id="VSSQ01074671">
    <property type="protein sequence ID" value="MPN25473.1"/>
    <property type="molecule type" value="Genomic_DNA"/>
</dbReference>
<accession>A0A645GP47</accession>
<dbReference type="InterPro" id="IPR017896">
    <property type="entry name" value="4Fe4S_Fe-S-bd"/>
</dbReference>
<sequence>MALIEKGYLDYMELASLQKLPTPERWAEGPVAIVECVQQIPCNPCEAACKFGAVCIGEPITNLPCVKYEKCTGCGMCAAKCPGLAIFIVNKAYSPTMATVTFPYEYYPTPQAGDTVRAVNRKGEFKCKAKVIKVQNPAGFDHTPLVTIEIPFELADDIRSMERMG</sequence>
<dbReference type="AlphaFoldDB" id="A0A645GP47"/>
<comment type="caution">
    <text evidence="2">The sequence shown here is derived from an EMBL/GenBank/DDBJ whole genome shotgun (WGS) entry which is preliminary data.</text>
</comment>
<feature type="domain" description="4Fe-4S ferredoxin-type" evidence="1">
    <location>
        <begin position="62"/>
        <end position="91"/>
    </location>
</feature>
<protein>
    <recommendedName>
        <fullName evidence="1">4Fe-4S ferredoxin-type domain-containing protein</fullName>
    </recommendedName>
</protein>
<dbReference type="InterPro" id="IPR017900">
    <property type="entry name" value="4Fe4S_Fe_S_CS"/>
</dbReference>
<name>A0A645GP47_9ZZZZ</name>
<reference evidence="2" key="1">
    <citation type="submission" date="2019-08" db="EMBL/GenBank/DDBJ databases">
        <authorList>
            <person name="Kucharzyk K."/>
            <person name="Murdoch R.W."/>
            <person name="Higgins S."/>
            <person name="Loffler F."/>
        </authorList>
    </citation>
    <scope>NUCLEOTIDE SEQUENCE</scope>
</reference>
<dbReference type="Gene3D" id="3.30.70.20">
    <property type="match status" value="1"/>
</dbReference>
<dbReference type="SUPFAM" id="SSF54862">
    <property type="entry name" value="4Fe-4S ferredoxins"/>
    <property type="match status" value="1"/>
</dbReference>
<evidence type="ECO:0000259" key="1">
    <source>
        <dbReference type="PROSITE" id="PS51379"/>
    </source>
</evidence>
<organism evidence="2">
    <name type="scientific">bioreactor metagenome</name>
    <dbReference type="NCBI Taxonomy" id="1076179"/>
    <lineage>
        <taxon>unclassified sequences</taxon>
        <taxon>metagenomes</taxon>
        <taxon>ecological metagenomes</taxon>
    </lineage>
</organism>
<dbReference type="PROSITE" id="PS51379">
    <property type="entry name" value="4FE4S_FER_2"/>
    <property type="match status" value="1"/>
</dbReference>
<proteinExistence type="predicted"/>
<dbReference type="PROSITE" id="PS00198">
    <property type="entry name" value="4FE4S_FER_1"/>
    <property type="match status" value="1"/>
</dbReference>
<gene>
    <name evidence="2" type="ORF">SDC9_172882</name>
</gene>